<name>A0ACC2J9N2_9PEZI</name>
<accession>A0ACC2J9N2</accession>
<evidence type="ECO:0000313" key="2">
    <source>
        <dbReference type="Proteomes" id="UP001153334"/>
    </source>
</evidence>
<comment type="caution">
    <text evidence="1">The sequence shown here is derived from an EMBL/GenBank/DDBJ whole genome shotgun (WGS) entry which is preliminary data.</text>
</comment>
<dbReference type="EMBL" id="JAPESX010000002">
    <property type="protein sequence ID" value="KAJ8124221.1"/>
    <property type="molecule type" value="Genomic_DNA"/>
</dbReference>
<gene>
    <name evidence="1" type="ORF">ONZ43_g13</name>
</gene>
<keyword evidence="2" id="KW-1185">Reference proteome</keyword>
<organism evidence="1 2">
    <name type="scientific">Nemania bipapillata</name>
    <dbReference type="NCBI Taxonomy" id="110536"/>
    <lineage>
        <taxon>Eukaryota</taxon>
        <taxon>Fungi</taxon>
        <taxon>Dikarya</taxon>
        <taxon>Ascomycota</taxon>
        <taxon>Pezizomycotina</taxon>
        <taxon>Sordariomycetes</taxon>
        <taxon>Xylariomycetidae</taxon>
        <taxon>Xylariales</taxon>
        <taxon>Xylariaceae</taxon>
        <taxon>Nemania</taxon>
    </lineage>
</organism>
<reference evidence="1" key="1">
    <citation type="submission" date="2022-11" db="EMBL/GenBank/DDBJ databases">
        <title>Genome Sequence of Nemania bipapillata.</title>
        <authorList>
            <person name="Buettner E."/>
        </authorList>
    </citation>
    <scope>NUCLEOTIDE SEQUENCE</scope>
    <source>
        <strain evidence="1">CP14</strain>
    </source>
</reference>
<proteinExistence type="predicted"/>
<dbReference type="Proteomes" id="UP001153334">
    <property type="component" value="Unassembled WGS sequence"/>
</dbReference>
<protein>
    <submittedName>
        <fullName evidence="1">Uncharacterized protein</fullName>
    </submittedName>
</protein>
<evidence type="ECO:0000313" key="1">
    <source>
        <dbReference type="EMBL" id="KAJ8124221.1"/>
    </source>
</evidence>
<sequence length="345" mass="38874">MSKLTELLDILDGIGLEGFKSNDADRLRLVETTKKLLSRVQTKEERLFDITFSQPIVFSALQTLTDLRLWPQWEANRGGPKSVQELSELCTPKCEANLLRRLLRLLASVHIITETSQDHYELTHLPLGDMWQWIQCRTHHWGPGCNNLPSFLAKNGYREPHDTQYTNYMDWCPGKLDFFGKCVADPAYQDSFSGFMTGWARYKVPWPEFYDTKSLVDGADLSNGGALCVDIGGHHGIDLTRLLDKHPDIPAGSLIVQDLPEVLIGAKDMNEKIKAMPHDMFKPQPVKGSRAYYFHAVFHDWPDSVATEILKNVAAVMKKGYSKVLIVDIVLPPTGASDIQSTMDG</sequence>